<accession>A0A2S4WE63</accession>
<dbReference type="VEuPathDB" id="FungiDB:PSTT_10847"/>
<keyword evidence="2" id="KW-1185">Reference proteome</keyword>
<dbReference type="VEuPathDB" id="FungiDB:PSHT_03978"/>
<proteinExistence type="predicted"/>
<protein>
    <submittedName>
        <fullName evidence="1">Uncharacterized protein</fullName>
    </submittedName>
</protein>
<dbReference type="Proteomes" id="UP000238274">
    <property type="component" value="Unassembled WGS sequence"/>
</dbReference>
<dbReference type="AlphaFoldDB" id="A0A2S4WE63"/>
<organism evidence="1 2">
    <name type="scientific">Puccinia striiformis</name>
    <dbReference type="NCBI Taxonomy" id="27350"/>
    <lineage>
        <taxon>Eukaryota</taxon>
        <taxon>Fungi</taxon>
        <taxon>Dikarya</taxon>
        <taxon>Basidiomycota</taxon>
        <taxon>Pucciniomycotina</taxon>
        <taxon>Pucciniomycetes</taxon>
        <taxon>Pucciniales</taxon>
        <taxon>Pucciniaceae</taxon>
        <taxon>Puccinia</taxon>
    </lineage>
</organism>
<dbReference type="PANTHER" id="PTHR48193:SF2">
    <property type="entry name" value="ZINC METALLOPROTEASE ZMPB"/>
    <property type="match status" value="1"/>
</dbReference>
<dbReference type="InterPro" id="IPR053094">
    <property type="entry name" value="Zinc_metalloprotease_ZmpB"/>
</dbReference>
<reference evidence="2" key="2">
    <citation type="journal article" date="2018" name="BMC Genomics">
        <title>Genomic insights into host adaptation between the wheat stripe rust pathogen (Puccinia striiformis f. sp. tritici) and the barley stripe rust pathogen (Puccinia striiformis f. sp. hordei).</title>
        <authorList>
            <person name="Xia C."/>
            <person name="Wang M."/>
            <person name="Yin C."/>
            <person name="Cornejo O.E."/>
            <person name="Hulbert S.H."/>
            <person name="Chen X."/>
        </authorList>
    </citation>
    <scope>NUCLEOTIDE SEQUENCE [LARGE SCALE GENOMIC DNA]</scope>
    <source>
        <strain evidence="2">93TX-2</strain>
    </source>
</reference>
<dbReference type="EMBL" id="PKSM01000039">
    <property type="protein sequence ID" value="POW20028.1"/>
    <property type="molecule type" value="Genomic_DNA"/>
</dbReference>
<evidence type="ECO:0000313" key="1">
    <source>
        <dbReference type="EMBL" id="POW20028.1"/>
    </source>
</evidence>
<reference evidence="1 2" key="1">
    <citation type="submission" date="2017-12" db="EMBL/GenBank/DDBJ databases">
        <title>Gene loss provides genomic basis for host adaptation in cereal stripe rust fungi.</title>
        <authorList>
            <person name="Xia C."/>
        </authorList>
    </citation>
    <scope>NUCLEOTIDE SEQUENCE [LARGE SCALE GENOMIC DNA]</scope>
    <source>
        <strain evidence="1 2">93TX-2</strain>
    </source>
</reference>
<evidence type="ECO:0000313" key="2">
    <source>
        <dbReference type="Proteomes" id="UP000238274"/>
    </source>
</evidence>
<dbReference type="PANTHER" id="PTHR48193">
    <property type="entry name" value="ZINC METALLOPROTEASE ZMPB-RELATED"/>
    <property type="match status" value="1"/>
</dbReference>
<gene>
    <name evidence="1" type="ORF">PSHT_03978</name>
</gene>
<name>A0A2S4WE63_9BASI</name>
<comment type="caution">
    <text evidence="1">The sequence shown here is derived from an EMBL/GenBank/DDBJ whole genome shotgun (WGS) entry which is preliminary data.</text>
</comment>
<sequence length="155" mass="17612">MPIWRSDKRIIDIYEFQYVKTAIKTPHYNLGAELMNVVMDIIRWSRNDVRSNTTFDDNVNAFSPTLEALLCFSKVNTAGFDFCVANSPQLLQVDAEDRFWKADVIYLREIAGAHAASSQGKAAGWTFLSTMMIRQDSYGGYTPDTPAKENFQNHS</sequence>
<reference evidence="2" key="3">
    <citation type="journal article" date="2018" name="Mol. Plant Microbe Interact.">
        <title>Genome sequence resources for the wheat stripe rust pathogen (Puccinia striiformis f. sp. tritici) and the barley stripe rust pathogen (Puccinia striiformis f. sp. hordei).</title>
        <authorList>
            <person name="Xia C."/>
            <person name="Wang M."/>
            <person name="Yin C."/>
            <person name="Cornejo O.E."/>
            <person name="Hulbert S.H."/>
            <person name="Chen X."/>
        </authorList>
    </citation>
    <scope>NUCLEOTIDE SEQUENCE [LARGE SCALE GENOMIC DNA]</scope>
    <source>
        <strain evidence="2">93TX-2</strain>
    </source>
</reference>